<evidence type="ECO:0000313" key="8">
    <source>
        <dbReference type="EMBL" id="CAL6048050.1"/>
    </source>
</evidence>
<dbReference type="EMBL" id="CAXDID020000173">
    <property type="protein sequence ID" value="CAL6048050.1"/>
    <property type="molecule type" value="Genomic_DNA"/>
</dbReference>
<keyword evidence="12" id="KW-1185">Reference proteome</keyword>
<evidence type="ECO:0000313" key="6">
    <source>
        <dbReference type="EMBL" id="CAI9969007.1"/>
    </source>
</evidence>
<evidence type="ECO:0000313" key="11">
    <source>
        <dbReference type="EMBL" id="CAL6080846.1"/>
    </source>
</evidence>
<sequence length="122" mass="13711">MPAAVFLGKPSPGFMCCYITLTQTIIAIITAGVAVSLEKTLKNENDNDPSNDLQSADRRIGTLIGILVVLVLTEFAIILHISILTIRSKRQIRYEHKRKQLLVEQTIKDQTVRMPSMYEVIQ</sequence>
<dbReference type="EMBL" id="CATOUU010000226">
    <property type="protein sequence ID" value="CAI9921504.1"/>
    <property type="molecule type" value="Genomic_DNA"/>
</dbReference>
<dbReference type="EMBL" id="CATOUU010000909">
    <property type="protein sequence ID" value="CAI9958663.1"/>
    <property type="molecule type" value="Genomic_DNA"/>
</dbReference>
<organism evidence="5">
    <name type="scientific">Hexamita inflata</name>
    <dbReference type="NCBI Taxonomy" id="28002"/>
    <lineage>
        <taxon>Eukaryota</taxon>
        <taxon>Metamonada</taxon>
        <taxon>Diplomonadida</taxon>
        <taxon>Hexamitidae</taxon>
        <taxon>Hexamitinae</taxon>
        <taxon>Hexamita</taxon>
    </lineage>
</organism>
<reference evidence="5" key="1">
    <citation type="submission" date="2023-06" db="EMBL/GenBank/DDBJ databases">
        <authorList>
            <person name="Kurt Z."/>
        </authorList>
    </citation>
    <scope>NUCLEOTIDE SEQUENCE</scope>
</reference>
<evidence type="ECO:0000313" key="7">
    <source>
        <dbReference type="EMBL" id="CAL6016263.1"/>
    </source>
</evidence>
<accession>A0AA86R774</accession>
<dbReference type="EMBL" id="CATOUU010000715">
    <property type="protein sequence ID" value="CAI9943399.1"/>
    <property type="molecule type" value="Genomic_DNA"/>
</dbReference>
<dbReference type="EMBL" id="CAXDID020000333">
    <property type="protein sequence ID" value="CAL6078292.1"/>
    <property type="molecule type" value="Genomic_DNA"/>
</dbReference>
<proteinExistence type="predicted"/>
<comment type="caution">
    <text evidence="5">The sequence shown here is derived from an EMBL/GenBank/DDBJ whole genome shotgun (WGS) entry which is preliminary data.</text>
</comment>
<gene>
    <name evidence="7" type="ORF">HINF_LOCUS25420</name>
    <name evidence="3" type="ORF">HINF_LOCUS31044</name>
    <name evidence="8" type="ORF">HINF_LOCUS42505</name>
    <name evidence="4" type="ORF">HINF_LOCUS46308</name>
    <name evidence="9" type="ORF">HINF_LOCUS47913</name>
    <name evidence="5" type="ORF">HINF_LOCUS50770</name>
    <name evidence="6" type="ORF">HINF_LOCUS56652</name>
    <name evidence="10" type="ORF">HINF_LOCUS58832</name>
    <name evidence="11" type="ORF">HINF_LOCUS60059</name>
    <name evidence="2" type="ORF">HINF_LOCUS9149</name>
</gene>
<evidence type="ECO:0000313" key="12">
    <source>
        <dbReference type="Proteomes" id="UP001642409"/>
    </source>
</evidence>
<dbReference type="EMBL" id="CAXDID020000349">
    <property type="protein sequence ID" value="CAL6080846.1"/>
    <property type="molecule type" value="Genomic_DNA"/>
</dbReference>
<name>A0AA86R774_9EUKA</name>
<feature type="transmembrane region" description="Helical" evidence="1">
    <location>
        <begin position="60"/>
        <end position="86"/>
    </location>
</feature>
<evidence type="ECO:0000313" key="10">
    <source>
        <dbReference type="EMBL" id="CAL6078292.1"/>
    </source>
</evidence>
<keyword evidence="1" id="KW-0472">Membrane</keyword>
<dbReference type="AlphaFoldDB" id="A0AA86R774"/>
<dbReference type="EMBL" id="CAXDID020000076">
    <property type="protein sequence ID" value="CAL6016263.1"/>
    <property type="molecule type" value="Genomic_DNA"/>
</dbReference>
<dbReference type="EMBL" id="CATOUU010001052">
    <property type="protein sequence ID" value="CAI9969007.1"/>
    <property type="molecule type" value="Genomic_DNA"/>
</dbReference>
<dbReference type="EMBL" id="CAXDID020000218">
    <property type="protein sequence ID" value="CAL6058023.1"/>
    <property type="molecule type" value="Genomic_DNA"/>
</dbReference>
<keyword evidence="1 5" id="KW-0812">Transmembrane</keyword>
<protein>
    <submittedName>
        <fullName evidence="5">Transmembrane domain-containing protein</fullName>
    </submittedName>
    <submittedName>
        <fullName evidence="7">Transmembrane_domain-containing protein</fullName>
    </submittedName>
</protein>
<reference evidence="7 12" key="2">
    <citation type="submission" date="2024-07" db="EMBL/GenBank/DDBJ databases">
        <authorList>
            <person name="Akdeniz Z."/>
        </authorList>
    </citation>
    <scope>NUCLEOTIDE SEQUENCE [LARGE SCALE GENOMIC DNA]</scope>
</reference>
<evidence type="ECO:0000313" key="2">
    <source>
        <dbReference type="EMBL" id="CAI9921504.1"/>
    </source>
</evidence>
<dbReference type="EMBL" id="CATOUU010000964">
    <property type="protein sequence ID" value="CAI9963125.1"/>
    <property type="molecule type" value="Genomic_DNA"/>
</dbReference>
<keyword evidence="1" id="KW-1133">Transmembrane helix</keyword>
<feature type="transmembrane region" description="Helical" evidence="1">
    <location>
        <begin position="12"/>
        <end position="37"/>
    </location>
</feature>
<evidence type="ECO:0000313" key="5">
    <source>
        <dbReference type="EMBL" id="CAI9963125.1"/>
    </source>
</evidence>
<evidence type="ECO:0000313" key="9">
    <source>
        <dbReference type="EMBL" id="CAL6058023.1"/>
    </source>
</evidence>
<evidence type="ECO:0000313" key="3">
    <source>
        <dbReference type="EMBL" id="CAI9943399.1"/>
    </source>
</evidence>
<dbReference type="Proteomes" id="UP001642409">
    <property type="component" value="Unassembled WGS sequence"/>
</dbReference>
<evidence type="ECO:0000313" key="4">
    <source>
        <dbReference type="EMBL" id="CAI9958663.1"/>
    </source>
</evidence>
<evidence type="ECO:0000256" key="1">
    <source>
        <dbReference type="SAM" id="Phobius"/>
    </source>
</evidence>